<dbReference type="Proteomes" id="UP000256561">
    <property type="component" value="Unassembled WGS sequence"/>
</dbReference>
<sequence>MKINVFSLLAQCLTLNRERAFKYDAIQQEVRGLLISNNKQHSAKNSKLAKIFSRTALVAAVSALAACGGGSDSPAPTTSVFSLGVSDAPVDAAQEVNVYFDEVVLVGNGDPITFNVTDENGDPRKIDLLTLQGENVAGLVTEEEIPAGEYSQLRLVVTDDSYVVMDDGTYSLKVPSGQLKLDGFTAQPGFDAAYTVEFDLRKSMVDPVGQEAIYLKPRGVRLVLNDDVGTLSGTVDEALITAEECSVKTDANSGNAVYVYSGADIATEALGDDADAGVDDTEARPFTIATVNLNETTMAYEFNVGFVPQGDYTVAFNCLAEFDQPETDEDENVSVAAVQTVTVVAKETTSIAMTAVTN</sequence>
<comment type="caution">
    <text evidence="2">The sequence shown here is derived from an EMBL/GenBank/DDBJ whole genome shotgun (WGS) entry which is preliminary data.</text>
</comment>
<evidence type="ECO:0000313" key="2">
    <source>
        <dbReference type="EMBL" id="RDV26695.1"/>
    </source>
</evidence>
<dbReference type="EMBL" id="QRHA01000004">
    <property type="protein sequence ID" value="RDV26695.1"/>
    <property type="molecule type" value="Genomic_DNA"/>
</dbReference>
<accession>A0A3D8MA82</accession>
<dbReference type="OrthoDB" id="7062064at2"/>
<dbReference type="Pfam" id="PF14321">
    <property type="entry name" value="DUF4382"/>
    <property type="match status" value="1"/>
</dbReference>
<proteinExistence type="predicted"/>
<keyword evidence="3" id="KW-1185">Reference proteome</keyword>
<gene>
    <name evidence="2" type="ORF">DXV75_06835</name>
</gene>
<name>A0A3D8MA82_9ALTE</name>
<dbReference type="InterPro" id="IPR025491">
    <property type="entry name" value="DUF4382"/>
</dbReference>
<organism evidence="2 3">
    <name type="scientific">Alteromonas aestuariivivens</name>
    <dbReference type="NCBI Taxonomy" id="1938339"/>
    <lineage>
        <taxon>Bacteria</taxon>
        <taxon>Pseudomonadati</taxon>
        <taxon>Pseudomonadota</taxon>
        <taxon>Gammaproteobacteria</taxon>
        <taxon>Alteromonadales</taxon>
        <taxon>Alteromonadaceae</taxon>
        <taxon>Alteromonas/Salinimonas group</taxon>
        <taxon>Alteromonas</taxon>
    </lineage>
</organism>
<dbReference type="AlphaFoldDB" id="A0A3D8MA82"/>
<reference evidence="3" key="1">
    <citation type="submission" date="2018-08" db="EMBL/GenBank/DDBJ databases">
        <authorList>
            <person name="Zhang J."/>
            <person name="Du Z.-J."/>
        </authorList>
    </citation>
    <scope>NUCLEOTIDE SEQUENCE [LARGE SCALE GENOMIC DNA]</scope>
    <source>
        <strain evidence="3">KCTC 52655</strain>
    </source>
</reference>
<protein>
    <submittedName>
        <fullName evidence="2">DUF4382 domain-containing protein</fullName>
    </submittedName>
</protein>
<feature type="domain" description="DUF4382" evidence="1">
    <location>
        <begin position="79"/>
        <end position="217"/>
    </location>
</feature>
<evidence type="ECO:0000259" key="1">
    <source>
        <dbReference type="Pfam" id="PF14321"/>
    </source>
</evidence>
<evidence type="ECO:0000313" key="3">
    <source>
        <dbReference type="Proteomes" id="UP000256561"/>
    </source>
</evidence>